<dbReference type="RefSeq" id="WP_046905142.1">
    <property type="nucleotide sequence ID" value="NZ_CP011452.2"/>
</dbReference>
<name>A0A0F7KXH4_9SPHN</name>
<reference evidence="2" key="1">
    <citation type="submission" date="2015-05" db="EMBL/GenBank/DDBJ databases">
        <title>The complete genome of Altererythrobacter atlanticus strain 26DY36.</title>
        <authorList>
            <person name="Wu Y.-H."/>
            <person name="Cheng H."/>
            <person name="Wu X.-W."/>
        </authorList>
    </citation>
    <scope>NUCLEOTIDE SEQUENCE [LARGE SCALE GENOMIC DNA]</scope>
    <source>
        <strain evidence="2">26DY36</strain>
    </source>
</reference>
<feature type="region of interest" description="Disordered" evidence="1">
    <location>
        <begin position="1"/>
        <end position="109"/>
    </location>
</feature>
<evidence type="ECO:0000256" key="1">
    <source>
        <dbReference type="SAM" id="MobiDB-lite"/>
    </source>
</evidence>
<accession>A0A0F7KXH4</accession>
<protein>
    <submittedName>
        <fullName evidence="2">Uncharacterized protein</fullName>
    </submittedName>
</protein>
<dbReference type="STRING" id="1267766.WYH_02470"/>
<dbReference type="PATRIC" id="fig|1267766.3.peg.2499"/>
<dbReference type="OrthoDB" id="7427177at2"/>
<sequence length="109" mass="12460">MIDKPEKNKNSQAPELYNDEQEDESSQSQEIAEEARKRMPDEDRATESTKKRGSGIMGEDSQDLVDHMKDMEQSGRIDMAAYRGEDNLDDNEDKYDRSNRVDDLPSDGS</sequence>
<dbReference type="AlphaFoldDB" id="A0A0F7KXH4"/>
<dbReference type="KEGG" id="aay:WYH_02470"/>
<feature type="compositionally biased region" description="Basic and acidic residues" evidence="1">
    <location>
        <begin position="33"/>
        <end position="50"/>
    </location>
</feature>
<dbReference type="EMBL" id="CP011452">
    <property type="protein sequence ID" value="AKH43500.1"/>
    <property type="molecule type" value="Genomic_DNA"/>
</dbReference>
<feature type="compositionally biased region" description="Basic and acidic residues" evidence="1">
    <location>
        <begin position="64"/>
        <end position="75"/>
    </location>
</feature>
<proteinExistence type="predicted"/>
<feature type="compositionally biased region" description="Basic and acidic residues" evidence="1">
    <location>
        <begin position="94"/>
        <end position="103"/>
    </location>
</feature>
<dbReference type="Proteomes" id="UP000034392">
    <property type="component" value="Chromosome"/>
</dbReference>
<gene>
    <name evidence="2" type="ORF">WYH_02470</name>
</gene>
<organism evidence="2 3">
    <name type="scientific">Croceibacterium atlanticum</name>
    <dbReference type="NCBI Taxonomy" id="1267766"/>
    <lineage>
        <taxon>Bacteria</taxon>
        <taxon>Pseudomonadati</taxon>
        <taxon>Pseudomonadota</taxon>
        <taxon>Alphaproteobacteria</taxon>
        <taxon>Sphingomonadales</taxon>
        <taxon>Erythrobacteraceae</taxon>
        <taxon>Croceibacterium</taxon>
    </lineage>
</organism>
<evidence type="ECO:0000313" key="3">
    <source>
        <dbReference type="Proteomes" id="UP000034392"/>
    </source>
</evidence>
<evidence type="ECO:0000313" key="2">
    <source>
        <dbReference type="EMBL" id="AKH43500.1"/>
    </source>
</evidence>
<keyword evidence="3" id="KW-1185">Reference proteome</keyword>